<proteinExistence type="inferred from homology"/>
<feature type="region of interest" description="Disordered" evidence="5">
    <location>
        <begin position="178"/>
        <end position="217"/>
    </location>
</feature>
<dbReference type="VEuPathDB" id="FungiDB:BO78DRAFT_324093"/>
<dbReference type="GO" id="GO:0005634">
    <property type="term" value="C:nucleus"/>
    <property type="evidence" value="ECO:0007669"/>
    <property type="project" value="TreeGrafter"/>
</dbReference>
<dbReference type="PANTHER" id="PTHR12400">
    <property type="entry name" value="INOSITOL POLYPHOSPHATE KINASE"/>
    <property type="match status" value="1"/>
</dbReference>
<evidence type="ECO:0000256" key="1">
    <source>
        <dbReference type="ARBA" id="ARBA00007374"/>
    </source>
</evidence>
<dbReference type="Gene3D" id="3.30.470.160">
    <property type="entry name" value="Inositol polyphosphate kinase"/>
    <property type="match status" value="1"/>
</dbReference>
<feature type="compositionally biased region" description="Polar residues" evidence="5">
    <location>
        <begin position="317"/>
        <end position="326"/>
    </location>
</feature>
<feature type="region of interest" description="Disordered" evidence="5">
    <location>
        <begin position="887"/>
        <end position="1101"/>
    </location>
</feature>
<keyword evidence="7" id="KW-1185">Reference proteome</keyword>
<feature type="region of interest" description="Disordered" evidence="5">
    <location>
        <begin position="1"/>
        <end position="166"/>
    </location>
</feature>
<feature type="compositionally biased region" description="Basic and acidic residues" evidence="5">
    <location>
        <begin position="349"/>
        <end position="368"/>
    </location>
</feature>
<comment type="similarity">
    <text evidence="1 4">Belongs to the inositol phosphokinase (IPK) family.</text>
</comment>
<dbReference type="OrthoDB" id="2573163at2759"/>
<dbReference type="GO" id="GO:0032958">
    <property type="term" value="P:inositol phosphate biosynthetic process"/>
    <property type="evidence" value="ECO:0007669"/>
    <property type="project" value="InterPro"/>
</dbReference>
<evidence type="ECO:0000313" key="6">
    <source>
        <dbReference type="EMBL" id="PYI02833.1"/>
    </source>
</evidence>
<dbReference type="Proteomes" id="UP000248423">
    <property type="component" value="Unassembled WGS sequence"/>
</dbReference>
<dbReference type="PANTHER" id="PTHR12400:SF21">
    <property type="entry name" value="KINASE"/>
    <property type="match status" value="1"/>
</dbReference>
<feature type="compositionally biased region" description="Low complexity" evidence="5">
    <location>
        <begin position="955"/>
        <end position="965"/>
    </location>
</feature>
<reference evidence="6 7" key="1">
    <citation type="submission" date="2018-02" db="EMBL/GenBank/DDBJ databases">
        <title>The genomes of Aspergillus section Nigri reveals drivers in fungal speciation.</title>
        <authorList>
            <consortium name="DOE Joint Genome Institute"/>
            <person name="Vesth T.C."/>
            <person name="Nybo J."/>
            <person name="Theobald S."/>
            <person name="Brandl J."/>
            <person name="Frisvad J.C."/>
            <person name="Nielsen K.F."/>
            <person name="Lyhne E.K."/>
            <person name="Kogle M.E."/>
            <person name="Kuo A."/>
            <person name="Riley R."/>
            <person name="Clum A."/>
            <person name="Nolan M."/>
            <person name="Lipzen A."/>
            <person name="Salamov A."/>
            <person name="Henrissat B."/>
            <person name="Wiebenga A."/>
            <person name="De vries R.P."/>
            <person name="Grigoriev I.V."/>
            <person name="Mortensen U.H."/>
            <person name="Andersen M.R."/>
            <person name="Baker S.E."/>
        </authorList>
    </citation>
    <scope>NUCLEOTIDE SEQUENCE [LARGE SCALE GENOMIC DNA]</scope>
    <source>
        <strain evidence="6 7">CBS 121057</strain>
    </source>
</reference>
<dbReference type="EC" id="2.7.-.-" evidence="4"/>
<evidence type="ECO:0000256" key="4">
    <source>
        <dbReference type="RuleBase" id="RU363090"/>
    </source>
</evidence>
<keyword evidence="3 4" id="KW-0418">Kinase</keyword>
<dbReference type="GO" id="GO:0046854">
    <property type="term" value="P:phosphatidylinositol phosphate biosynthetic process"/>
    <property type="evidence" value="ECO:0007669"/>
    <property type="project" value="TreeGrafter"/>
</dbReference>
<accession>A0A319FA56</accession>
<feature type="compositionally biased region" description="Polar residues" evidence="5">
    <location>
        <begin position="55"/>
        <end position="67"/>
    </location>
</feature>
<sequence length="1380" mass="153557">MSRPASATENTWSGPLVTPAASAQHDCSERPELLHEKQQRHHDPRGQLIHDDVQQVPSPSRAESPTAHQWAKPVSTFSLKRATVPVERLSRPDRSHTPQLSERDSIFATHYLPSDTESGVTPQIPPVEDVHNEPPTSLIPPLEDVSSSPSPISPHKVLLPRHTHVDPSHMEVDVRRKHPLGSPSLLPSAVPHSSPLLPVDSDATLGKRSEPASRSAHIPVWESLQHLRKLTPDDAATKPIIAEDPSAHRSLLSASLSDASLPPYQPAIRSPVKKSPATHVEANSHPWSGQQLQDGARVAKPERSSSRGRRGRVEQSIEANLTNAEPTSHVRSRKSSHYLGLFKENTTSPDRKRKEERVGRHDELSEPYDKQKLAVHSEPRYSGEYRDSQLHIPLLSDETGLTGSKSLSHLTIADAPVFSPRLDSETGPQMSTDSVVKPKPKALPRTLLEEIRNFHLTPGGARGTSFSRSIPTQFAERGRDYFSKEPGHHDHLEPRLAPTDAERDQRRGSGQFEDEDDEQISSAVYFPHERVRISEEVDQVQSFTDDQDGVEPVDMSTAQSSHVLVPKRHVVSEEQEANHVDISLRSKNDSRILHGDLQGRQDAPIEELSEESLALIPERPAEYSTCESEFASADESGMSVRDEESSVTDEAEVTPTATPTQRSRLTRPRRKHESTAPLGAVELKPYRHQVGGHTTVFRFSRRAVCKQLNNRENEFYERIERRHPEMLMFLPRYIGVLNVTFSKTPKRSKTPANHAERPDSGNATHASNGADQDGPISADSRAPTQNDAEPQRIFSQKQVTGVIPKVILENNRHIIPADLFSRCQRPRTADGSLSASKRFPTEFGQLAEGKPENCLLEGSQTLNRKQWGATTVNRKLQEQVLREVFSPPAVHHHRRHARGHLNLPRTSSDGIEVRRRANLSEDQTSSSRRVAPDQTPPTQSGAIDITRQSKDGPGLSSSASTALDASHNRLEKVRTESSPPRSSSLSRTRQVRRRRSGSGLQRRGSMSSGQPGGDLLFFEDDGYGGDKEDGIFSMDGDNPVAPTSHPATKPPDPVSPNGLGGDTLHLDSLPGGHGLPRNSIAPGIKDVDDTQLPSNPKEAQTRQDDRVQFFLLLEDLTAGMNKPCVLDLKMGTRQYGIEADEKKRKSQRRKCQSTTSQQLGVRLCGMQTWNVKKQEYSFEDKYFGRDLKSGRQFQDALTRFLYDGASYRSVAKKIPAILEKLAKLENMIRRLKRYRLYASSLLILYDGDPTTPDEASQKNGQSGSAIRDTLQRQASDDGYTDVQLKIVDFANCVTGEDEISPEASCPPQHPDDIDRGYLRGLRTLRMYFQRILKEITQDDYVERGEGEAIALGSQHAGRHDSSQRYWDENVLETDPGEVSF</sequence>
<organism evidence="6 7">
    <name type="scientific">Aspergillus sclerotiicarbonarius (strain CBS 121057 / IBT 28362)</name>
    <dbReference type="NCBI Taxonomy" id="1448318"/>
    <lineage>
        <taxon>Eukaryota</taxon>
        <taxon>Fungi</taxon>
        <taxon>Dikarya</taxon>
        <taxon>Ascomycota</taxon>
        <taxon>Pezizomycotina</taxon>
        <taxon>Eurotiomycetes</taxon>
        <taxon>Eurotiomycetidae</taxon>
        <taxon>Eurotiales</taxon>
        <taxon>Aspergillaceae</taxon>
        <taxon>Aspergillus</taxon>
        <taxon>Aspergillus subgen. Circumdati</taxon>
    </lineage>
</organism>
<dbReference type="GO" id="GO:0005737">
    <property type="term" value="C:cytoplasm"/>
    <property type="evidence" value="ECO:0007669"/>
    <property type="project" value="TreeGrafter"/>
</dbReference>
<dbReference type="InterPro" id="IPR005522">
    <property type="entry name" value="IPK"/>
</dbReference>
<feature type="compositionally biased region" description="Basic and acidic residues" evidence="5">
    <location>
        <begin position="88"/>
        <end position="105"/>
    </location>
</feature>
<feature type="region of interest" description="Disordered" evidence="5">
    <location>
        <begin position="744"/>
        <end position="796"/>
    </location>
</feature>
<evidence type="ECO:0000256" key="2">
    <source>
        <dbReference type="ARBA" id="ARBA00022679"/>
    </source>
</evidence>
<feature type="compositionally biased region" description="Basic and acidic residues" evidence="5">
    <location>
        <begin position="26"/>
        <end position="37"/>
    </location>
</feature>
<feature type="region of interest" description="Disordered" evidence="5">
    <location>
        <begin position="481"/>
        <end position="520"/>
    </location>
</feature>
<dbReference type="SUPFAM" id="SSF56104">
    <property type="entry name" value="SAICAR synthase-like"/>
    <property type="match status" value="1"/>
</dbReference>
<gene>
    <name evidence="6" type="ORF">BO78DRAFT_324093</name>
</gene>
<dbReference type="Pfam" id="PF03770">
    <property type="entry name" value="IPK"/>
    <property type="match status" value="1"/>
</dbReference>
<dbReference type="GO" id="GO:0000824">
    <property type="term" value="F:inositol-1,4,5,6-tetrakisphosphate 3-kinase activity"/>
    <property type="evidence" value="ECO:0007669"/>
    <property type="project" value="TreeGrafter"/>
</dbReference>
<feature type="compositionally biased region" description="Polar residues" evidence="5">
    <location>
        <begin position="782"/>
        <end position="796"/>
    </location>
</feature>
<feature type="compositionally biased region" description="Basic and acidic residues" evidence="5">
    <location>
        <begin position="44"/>
        <end position="53"/>
    </location>
</feature>
<feature type="region of interest" description="Disordered" evidence="5">
    <location>
        <begin position="420"/>
        <end position="439"/>
    </location>
</feature>
<keyword evidence="2 4" id="KW-0808">Transferase</keyword>
<feature type="region of interest" description="Disordered" evidence="5">
    <location>
        <begin position="625"/>
        <end position="677"/>
    </location>
</feature>
<dbReference type="STRING" id="1448318.A0A319FA56"/>
<name>A0A319FA56_ASPSB</name>
<feature type="region of interest" description="Disordered" evidence="5">
    <location>
        <begin position="259"/>
        <end position="368"/>
    </location>
</feature>
<dbReference type="GO" id="GO:0008440">
    <property type="term" value="F:inositol-1,4,5-trisphosphate 3-kinase activity"/>
    <property type="evidence" value="ECO:0007669"/>
    <property type="project" value="TreeGrafter"/>
</dbReference>
<feature type="compositionally biased region" description="Polar residues" evidence="5">
    <location>
        <begin position="761"/>
        <end position="770"/>
    </location>
</feature>
<feature type="compositionally biased region" description="Basic residues" evidence="5">
    <location>
        <begin position="890"/>
        <end position="899"/>
    </location>
</feature>
<dbReference type="InterPro" id="IPR038286">
    <property type="entry name" value="IPK_sf"/>
</dbReference>
<evidence type="ECO:0000256" key="5">
    <source>
        <dbReference type="SAM" id="MobiDB-lite"/>
    </source>
</evidence>
<feature type="compositionally biased region" description="Basic and acidic residues" evidence="5">
    <location>
        <begin position="966"/>
        <end position="975"/>
    </location>
</feature>
<evidence type="ECO:0000313" key="7">
    <source>
        <dbReference type="Proteomes" id="UP000248423"/>
    </source>
</evidence>
<dbReference type="EMBL" id="KZ826388">
    <property type="protein sequence ID" value="PYI02833.1"/>
    <property type="molecule type" value="Genomic_DNA"/>
</dbReference>
<feature type="compositionally biased region" description="Polar residues" evidence="5">
    <location>
        <begin position="1"/>
        <end position="13"/>
    </location>
</feature>
<protein>
    <recommendedName>
        <fullName evidence="4">Kinase</fullName>
        <ecNumber evidence="4">2.7.-.-</ecNumber>
    </recommendedName>
</protein>
<feature type="compositionally biased region" description="Low complexity" evidence="5">
    <location>
        <begin position="997"/>
        <end position="1009"/>
    </location>
</feature>
<feature type="compositionally biased region" description="Low complexity" evidence="5">
    <location>
        <begin position="976"/>
        <end position="988"/>
    </location>
</feature>
<evidence type="ECO:0000256" key="3">
    <source>
        <dbReference type="ARBA" id="ARBA00022777"/>
    </source>
</evidence>
<feature type="compositionally biased region" description="Basic and acidic residues" evidence="5">
    <location>
        <begin position="481"/>
        <end position="507"/>
    </location>
</feature>
<feature type="compositionally biased region" description="Basic and acidic residues" evidence="5">
    <location>
        <begin position="297"/>
        <end position="315"/>
    </location>
</feature>